<keyword evidence="1" id="KW-0808">Transferase</keyword>
<dbReference type="STRING" id="254406.SAMN04488042_104233"/>
<dbReference type="GO" id="GO:0008476">
    <property type="term" value="F:protein-tyrosine sulfotransferase activity"/>
    <property type="evidence" value="ECO:0007669"/>
    <property type="project" value="InterPro"/>
</dbReference>
<dbReference type="InterPro" id="IPR026634">
    <property type="entry name" value="TPST-like"/>
</dbReference>
<dbReference type="SMART" id="SM00028">
    <property type="entry name" value="TPR"/>
    <property type="match status" value="5"/>
</dbReference>
<dbReference type="InterPro" id="IPR027417">
    <property type="entry name" value="P-loop_NTPase"/>
</dbReference>
<dbReference type="Pfam" id="PF14559">
    <property type="entry name" value="TPR_19"/>
    <property type="match status" value="2"/>
</dbReference>
<dbReference type="EMBL" id="FOTQ01000004">
    <property type="protein sequence ID" value="SFM15814.1"/>
    <property type="molecule type" value="Genomic_DNA"/>
</dbReference>
<dbReference type="InterPro" id="IPR011990">
    <property type="entry name" value="TPR-like_helical_dom_sf"/>
</dbReference>
<dbReference type="PANTHER" id="PTHR12788:SF10">
    <property type="entry name" value="PROTEIN-TYROSINE SULFOTRANSFERASE"/>
    <property type="match status" value="1"/>
</dbReference>
<evidence type="ECO:0000313" key="4">
    <source>
        <dbReference type="Proteomes" id="UP000199144"/>
    </source>
</evidence>
<dbReference type="PROSITE" id="PS50005">
    <property type="entry name" value="TPR"/>
    <property type="match status" value="3"/>
</dbReference>
<accession>A0A1I4NJW7</accession>
<name>A0A1I4NJW7_9RHOB</name>
<evidence type="ECO:0000256" key="1">
    <source>
        <dbReference type="ARBA" id="ARBA00022679"/>
    </source>
</evidence>
<feature type="repeat" description="TPR" evidence="2">
    <location>
        <begin position="220"/>
        <end position="253"/>
    </location>
</feature>
<protein>
    <submittedName>
        <fullName evidence="3">Tetratricopeptide repeat-containing protein</fullName>
    </submittedName>
</protein>
<evidence type="ECO:0000256" key="2">
    <source>
        <dbReference type="PROSITE-ProRule" id="PRU00339"/>
    </source>
</evidence>
<dbReference type="Pfam" id="PF13174">
    <property type="entry name" value="TPR_6"/>
    <property type="match status" value="1"/>
</dbReference>
<dbReference type="Pfam" id="PF13469">
    <property type="entry name" value="Sulfotransfer_3"/>
    <property type="match status" value="1"/>
</dbReference>
<dbReference type="Gene3D" id="1.25.40.10">
    <property type="entry name" value="Tetratricopeptide repeat domain"/>
    <property type="match status" value="2"/>
</dbReference>
<feature type="repeat" description="TPR" evidence="2">
    <location>
        <begin position="152"/>
        <end position="185"/>
    </location>
</feature>
<gene>
    <name evidence="3" type="ORF">SAMN04488042_104233</name>
</gene>
<dbReference type="PANTHER" id="PTHR12788">
    <property type="entry name" value="PROTEIN-TYROSINE SULFOTRANSFERASE 2"/>
    <property type="match status" value="1"/>
</dbReference>
<dbReference type="InterPro" id="IPR019734">
    <property type="entry name" value="TPR_rpt"/>
</dbReference>
<dbReference type="Gene3D" id="3.40.50.300">
    <property type="entry name" value="P-loop containing nucleotide triphosphate hydrolases"/>
    <property type="match status" value="1"/>
</dbReference>
<dbReference type="AlphaFoldDB" id="A0A1I4NJW7"/>
<proteinExistence type="predicted"/>
<feature type="repeat" description="TPR" evidence="2">
    <location>
        <begin position="186"/>
        <end position="219"/>
    </location>
</feature>
<dbReference type="Proteomes" id="UP000199144">
    <property type="component" value="Unassembled WGS sequence"/>
</dbReference>
<organism evidence="3 4">
    <name type="scientific">Shimia aestuarii</name>
    <dbReference type="NCBI Taxonomy" id="254406"/>
    <lineage>
        <taxon>Bacteria</taxon>
        <taxon>Pseudomonadati</taxon>
        <taxon>Pseudomonadota</taxon>
        <taxon>Alphaproteobacteria</taxon>
        <taxon>Rhodobacterales</taxon>
        <taxon>Roseobacteraceae</taxon>
    </lineage>
</organism>
<keyword evidence="4" id="KW-1185">Reference proteome</keyword>
<dbReference type="SUPFAM" id="SSF52540">
    <property type="entry name" value="P-loop containing nucleoside triphosphate hydrolases"/>
    <property type="match status" value="1"/>
</dbReference>
<sequence length="596" mass="64590">MAGQSFKAGDKLRVAAAAEKAGRLDEARALFAEVVARFPGNAKAKAGLKRVEAQKGAGFPAGFEQAVTPDPLATLSGARLSGIKDPFAVPAKPVVTAPQPQSLGALTPGAKPPKGADAGMLATRAVAAHGRGQLAEAISLFDQAVVGDPARTDLRHNLGVCLREAGRFDEARAVLETAVEREPLDPDLRATLGLVLSDMDAFDAARACFEQVLKAHPDHVTALSGLGAVYSATGQTEQALAQYEALVARHPEETDAYVRIGALRRFEAGDPVLARLEGVLRKGRLSDVREAEARFALGKAQADLGEIDTSFASLVAANKAARRARPYDRAGDARRMAQVRSWFESGASEQLVLPEVGHGAVSPIFIVGMPRSGSSLIEQVLASHSRVYGAGEIGVFDAIMATVVRERPEGARLDKPLLRDIRDAYLGEAARLAAPKRIVTDKNLMNFRDIGVILAAFPETRVIHLQRDAMAVCWSIFKHSFSGGLINFSYDLDDIAAFYLMYRAQMAFWHETFPGRILDLDYEAFTQAPEENTRQLLKDCGLPFEEACLAFHETRRTARTASMMQVREKVYQGSSRAWQPYRAHLGPLMEQIDYDG</sequence>
<keyword evidence="2" id="KW-0802">TPR repeat</keyword>
<dbReference type="RefSeq" id="WP_093094107.1">
    <property type="nucleotide sequence ID" value="NZ_FOTQ01000004.1"/>
</dbReference>
<evidence type="ECO:0000313" key="3">
    <source>
        <dbReference type="EMBL" id="SFM15814.1"/>
    </source>
</evidence>
<reference evidence="3 4" key="1">
    <citation type="submission" date="2016-10" db="EMBL/GenBank/DDBJ databases">
        <authorList>
            <person name="de Groot N.N."/>
        </authorList>
    </citation>
    <scope>NUCLEOTIDE SEQUENCE [LARGE SCALE GENOMIC DNA]</scope>
    <source>
        <strain evidence="3 4">DSM 15283</strain>
    </source>
</reference>
<dbReference type="SUPFAM" id="SSF48452">
    <property type="entry name" value="TPR-like"/>
    <property type="match status" value="1"/>
</dbReference>